<keyword evidence="2" id="KW-1185">Reference proteome</keyword>
<accession>A0ABW5BEE5</accession>
<organism evidence="1 2">
    <name type="scientific">Shivajiella indica</name>
    <dbReference type="NCBI Taxonomy" id="872115"/>
    <lineage>
        <taxon>Bacteria</taxon>
        <taxon>Pseudomonadati</taxon>
        <taxon>Bacteroidota</taxon>
        <taxon>Cytophagia</taxon>
        <taxon>Cytophagales</taxon>
        <taxon>Cyclobacteriaceae</taxon>
        <taxon>Shivajiella</taxon>
    </lineage>
</organism>
<gene>
    <name evidence="1" type="ORF">ACFSKV_15060</name>
</gene>
<dbReference type="Pfam" id="PF09837">
    <property type="entry name" value="DUF2064"/>
    <property type="match status" value="1"/>
</dbReference>
<dbReference type="InterPro" id="IPR029044">
    <property type="entry name" value="Nucleotide-diphossugar_trans"/>
</dbReference>
<proteinExistence type="predicted"/>
<dbReference type="SUPFAM" id="SSF53448">
    <property type="entry name" value="Nucleotide-diphospho-sugar transferases"/>
    <property type="match status" value="1"/>
</dbReference>
<reference evidence="2" key="1">
    <citation type="journal article" date="2019" name="Int. J. Syst. Evol. Microbiol.">
        <title>The Global Catalogue of Microorganisms (GCM) 10K type strain sequencing project: providing services to taxonomists for standard genome sequencing and annotation.</title>
        <authorList>
            <consortium name="The Broad Institute Genomics Platform"/>
            <consortium name="The Broad Institute Genome Sequencing Center for Infectious Disease"/>
            <person name="Wu L."/>
            <person name="Ma J."/>
        </authorList>
    </citation>
    <scope>NUCLEOTIDE SEQUENCE [LARGE SCALE GENOMIC DNA]</scope>
    <source>
        <strain evidence="2">KCTC 19812</strain>
    </source>
</reference>
<dbReference type="Gene3D" id="3.90.550.10">
    <property type="entry name" value="Spore Coat Polysaccharide Biosynthesis Protein SpsA, Chain A"/>
    <property type="match status" value="1"/>
</dbReference>
<dbReference type="EMBL" id="JBHUIV010000020">
    <property type="protein sequence ID" value="MFD2202895.1"/>
    <property type="molecule type" value="Genomic_DNA"/>
</dbReference>
<comment type="caution">
    <text evidence="1">The sequence shown here is derived from an EMBL/GenBank/DDBJ whole genome shotgun (WGS) entry which is preliminary data.</text>
</comment>
<sequence>MNQKAIIVFQKNLVLGKVKTRLADALGAQKALNIYKYLVDTTYRQLQPLTEIDIFIFFSDYLEDLPNNKFLKFIACQQKGNDLGERMLNAFIEVFSKGYKSVVIIGTDCPYLKTEILMDAFNCLKEKDVVFGPAYDGGYYLLGSNQVYPEIFKNIPWSTEKVLKISINTIESKKSTYSLLNWLSDIDTKEDWDNYLDTFEKK</sequence>
<protein>
    <submittedName>
        <fullName evidence="1">TIGR04282 family arsenosugar biosynthesis glycosyltransferase</fullName>
    </submittedName>
</protein>
<dbReference type="RefSeq" id="WP_380804501.1">
    <property type="nucleotide sequence ID" value="NZ_JBHUIV010000020.1"/>
</dbReference>
<dbReference type="Proteomes" id="UP001597414">
    <property type="component" value="Unassembled WGS sequence"/>
</dbReference>
<name>A0ABW5BEE5_9BACT</name>
<evidence type="ECO:0000313" key="1">
    <source>
        <dbReference type="EMBL" id="MFD2202895.1"/>
    </source>
</evidence>
<dbReference type="NCBIfam" id="TIGR04282">
    <property type="entry name" value="glyco_like_cofC"/>
    <property type="match status" value="1"/>
</dbReference>
<dbReference type="InterPro" id="IPR018641">
    <property type="entry name" value="Trfase_1_rSAM/seldom-assoc"/>
</dbReference>
<dbReference type="PANTHER" id="PTHR36529">
    <property type="entry name" value="SLL1095 PROTEIN"/>
    <property type="match status" value="1"/>
</dbReference>
<evidence type="ECO:0000313" key="2">
    <source>
        <dbReference type="Proteomes" id="UP001597414"/>
    </source>
</evidence>
<dbReference type="PANTHER" id="PTHR36529:SF1">
    <property type="entry name" value="GLYCOSYLTRANSFERASE"/>
    <property type="match status" value="1"/>
</dbReference>